<evidence type="ECO:0000313" key="3">
    <source>
        <dbReference type="Proteomes" id="UP000184260"/>
    </source>
</evidence>
<keyword evidence="3" id="KW-1185">Reference proteome</keyword>
<name>A0A1M7AZY9_9FLAO</name>
<evidence type="ECO:0000313" key="2">
    <source>
        <dbReference type="EMBL" id="SHL48207.1"/>
    </source>
</evidence>
<dbReference type="OrthoDB" id="1375685at2"/>
<organism evidence="2 3">
    <name type="scientific">Flavobacterium xanthum</name>
    <dbReference type="NCBI Taxonomy" id="69322"/>
    <lineage>
        <taxon>Bacteria</taxon>
        <taxon>Pseudomonadati</taxon>
        <taxon>Bacteroidota</taxon>
        <taxon>Flavobacteriia</taxon>
        <taxon>Flavobacteriales</taxon>
        <taxon>Flavobacteriaceae</taxon>
        <taxon>Flavobacterium</taxon>
    </lineage>
</organism>
<dbReference type="STRING" id="69322.SAMN05443669_100828"/>
<dbReference type="RefSeq" id="WP_073352483.1">
    <property type="nucleotide sequence ID" value="NZ_FRBU01000008.1"/>
</dbReference>
<dbReference type="EMBL" id="FRBU01000008">
    <property type="protein sequence ID" value="SHL48207.1"/>
    <property type="molecule type" value="Genomic_DNA"/>
</dbReference>
<dbReference type="Proteomes" id="UP000184260">
    <property type="component" value="Unassembled WGS sequence"/>
</dbReference>
<gene>
    <name evidence="2" type="ORF">SAMN05443669_100828</name>
</gene>
<protein>
    <submittedName>
        <fullName evidence="2">Uncharacterized protein</fullName>
    </submittedName>
</protein>
<evidence type="ECO:0000256" key="1">
    <source>
        <dbReference type="SAM" id="SignalP"/>
    </source>
</evidence>
<reference evidence="3" key="1">
    <citation type="submission" date="2016-11" db="EMBL/GenBank/DDBJ databases">
        <authorList>
            <person name="Varghese N."/>
            <person name="Submissions S."/>
        </authorList>
    </citation>
    <scope>NUCLEOTIDE SEQUENCE [LARGE SCALE GENOMIC DNA]</scope>
    <source>
        <strain evidence="3">DSM 3661</strain>
    </source>
</reference>
<feature type="chain" id="PRO_5012974812" evidence="1">
    <location>
        <begin position="21"/>
        <end position="72"/>
    </location>
</feature>
<proteinExistence type="predicted"/>
<keyword evidence="1" id="KW-0732">Signal</keyword>
<feature type="signal peptide" evidence="1">
    <location>
        <begin position="1"/>
        <end position="20"/>
    </location>
</feature>
<accession>A0A1M7AZY9</accession>
<dbReference type="AlphaFoldDB" id="A0A1M7AZY9"/>
<sequence length="72" mass="8216">MKKLVFTALAVVAFSATSFAETREVKVDKILFTDCENWAMDQMALYDPGDQLPPEEAHDNYRSLVEECDRNT</sequence>